<name>A0A433U4S5_ELYCH</name>
<evidence type="ECO:0000313" key="16">
    <source>
        <dbReference type="Proteomes" id="UP000271974"/>
    </source>
</evidence>
<dbReference type="OrthoDB" id="6138883at2759"/>
<dbReference type="GO" id="GO:0006094">
    <property type="term" value="P:gluconeogenesis"/>
    <property type="evidence" value="ECO:0007669"/>
    <property type="project" value="TreeGrafter"/>
</dbReference>
<keyword evidence="7" id="KW-0547">Nucleotide-binding</keyword>
<dbReference type="SUPFAM" id="SSF53748">
    <property type="entry name" value="Phosphoglycerate kinase"/>
    <property type="match status" value="1"/>
</dbReference>
<feature type="region of interest" description="Disordered" evidence="14">
    <location>
        <begin position="194"/>
        <end position="266"/>
    </location>
</feature>
<dbReference type="AlphaFoldDB" id="A0A433U4S5"/>
<keyword evidence="10" id="KW-0460">Magnesium</keyword>
<dbReference type="Proteomes" id="UP000271974">
    <property type="component" value="Unassembled WGS sequence"/>
</dbReference>
<proteinExistence type="inferred from homology"/>
<evidence type="ECO:0000256" key="10">
    <source>
        <dbReference type="ARBA" id="ARBA00022842"/>
    </source>
</evidence>
<protein>
    <recommendedName>
        <fullName evidence="4 12">Phosphoglycerate kinase</fullName>
        <ecNumber evidence="4 12">2.7.2.3</ecNumber>
    </recommendedName>
</protein>
<evidence type="ECO:0000256" key="12">
    <source>
        <dbReference type="RuleBase" id="RU000532"/>
    </source>
</evidence>
<comment type="cofactor">
    <cofactor evidence="1">
        <name>Mg(2+)</name>
        <dbReference type="ChEBI" id="CHEBI:18420"/>
    </cofactor>
</comment>
<comment type="subunit">
    <text evidence="13">Monomer.</text>
</comment>
<evidence type="ECO:0000256" key="4">
    <source>
        <dbReference type="ARBA" id="ARBA00013061"/>
    </source>
</evidence>
<keyword evidence="16" id="KW-1185">Reference proteome</keyword>
<evidence type="ECO:0000256" key="1">
    <source>
        <dbReference type="ARBA" id="ARBA00001946"/>
    </source>
</evidence>
<comment type="similarity">
    <text evidence="3 12">Belongs to the phosphoglycerate kinase family.</text>
</comment>
<sequence length="349" mass="37903">MIAGVTSDGSATAVALGMRTGQFIHHLGHVDTFNNYSVSPEPFFDIMIRRPLAGLQVLDRMPSTLLKKLSMEQMSLSGKRVLMRLDLDVPSVEGVVLDTDKLEDAAPSIMYALNQGAKCVVLMGHRGEPMGYKNYYLRMEPLVVEISAILGIDVQFIDRPCSKKAKRMLEDPPNGSVFLMENLKFYPAEMGQDAEPRKFGSSKKQGDSSLTGVSEISKDEVVEDIAGDDAVAEDGAEAEGNPDEDDEEEESLSEDAMSVSDGEGGQSVDSLMYQLMRPKTVEQFVRDLAACGDVFVNDDVAHVEEPLTSFGGFGLSERGCGLMLAEFVKDSEEPSVYQLPGLDALSPAP</sequence>
<dbReference type="GO" id="GO:0046872">
    <property type="term" value="F:metal ion binding"/>
    <property type="evidence" value="ECO:0007669"/>
    <property type="project" value="UniProtKB-KW"/>
</dbReference>
<dbReference type="Pfam" id="PF00162">
    <property type="entry name" value="PGK"/>
    <property type="match status" value="1"/>
</dbReference>
<evidence type="ECO:0000256" key="8">
    <source>
        <dbReference type="ARBA" id="ARBA00022777"/>
    </source>
</evidence>
<evidence type="ECO:0000256" key="5">
    <source>
        <dbReference type="ARBA" id="ARBA00022679"/>
    </source>
</evidence>
<keyword evidence="6" id="KW-0479">Metal-binding</keyword>
<dbReference type="GO" id="GO:0005524">
    <property type="term" value="F:ATP binding"/>
    <property type="evidence" value="ECO:0007669"/>
    <property type="project" value="UniProtKB-KW"/>
</dbReference>
<evidence type="ECO:0000256" key="13">
    <source>
        <dbReference type="RuleBase" id="RU000696"/>
    </source>
</evidence>
<dbReference type="PRINTS" id="PR00477">
    <property type="entry name" value="PHGLYCKINASE"/>
</dbReference>
<dbReference type="InterPro" id="IPR015824">
    <property type="entry name" value="Phosphoglycerate_kinase_N"/>
</dbReference>
<evidence type="ECO:0000256" key="14">
    <source>
        <dbReference type="SAM" id="MobiDB-lite"/>
    </source>
</evidence>
<evidence type="ECO:0000256" key="7">
    <source>
        <dbReference type="ARBA" id="ARBA00022741"/>
    </source>
</evidence>
<keyword evidence="5 12" id="KW-0808">Transferase</keyword>
<comment type="catalytic activity">
    <reaction evidence="12">
        <text>(2R)-3-phosphoglycerate + ATP = (2R)-3-phospho-glyceroyl phosphate + ADP</text>
        <dbReference type="Rhea" id="RHEA:14801"/>
        <dbReference type="ChEBI" id="CHEBI:30616"/>
        <dbReference type="ChEBI" id="CHEBI:57604"/>
        <dbReference type="ChEBI" id="CHEBI:58272"/>
        <dbReference type="ChEBI" id="CHEBI:456216"/>
        <dbReference type="EC" id="2.7.2.3"/>
    </reaction>
</comment>
<gene>
    <name evidence="15" type="ORF">EGW08_003420</name>
</gene>
<dbReference type="InterPro" id="IPR001576">
    <property type="entry name" value="Phosphoglycerate_kinase"/>
</dbReference>
<dbReference type="GO" id="GO:0006096">
    <property type="term" value="P:glycolytic process"/>
    <property type="evidence" value="ECO:0007669"/>
    <property type="project" value="UniProtKB-UniPathway"/>
</dbReference>
<evidence type="ECO:0000256" key="11">
    <source>
        <dbReference type="ARBA" id="ARBA00023152"/>
    </source>
</evidence>
<keyword evidence="8 12" id="KW-0418">Kinase</keyword>
<feature type="compositionally biased region" description="Acidic residues" evidence="14">
    <location>
        <begin position="221"/>
        <end position="253"/>
    </location>
</feature>
<dbReference type="GO" id="GO:0005829">
    <property type="term" value="C:cytosol"/>
    <property type="evidence" value="ECO:0007669"/>
    <property type="project" value="TreeGrafter"/>
</dbReference>
<evidence type="ECO:0000313" key="15">
    <source>
        <dbReference type="EMBL" id="RUS88790.1"/>
    </source>
</evidence>
<comment type="caution">
    <text evidence="15">The sequence shown here is derived from an EMBL/GenBank/DDBJ whole genome shotgun (WGS) entry which is preliminary data.</text>
</comment>
<evidence type="ECO:0000256" key="2">
    <source>
        <dbReference type="ARBA" id="ARBA00004838"/>
    </source>
</evidence>
<dbReference type="STRING" id="188477.A0A433U4S5"/>
<keyword evidence="9" id="KW-0067">ATP-binding</keyword>
<dbReference type="GO" id="GO:0043531">
    <property type="term" value="F:ADP binding"/>
    <property type="evidence" value="ECO:0007669"/>
    <property type="project" value="TreeGrafter"/>
</dbReference>
<evidence type="ECO:0000256" key="3">
    <source>
        <dbReference type="ARBA" id="ARBA00008982"/>
    </source>
</evidence>
<dbReference type="UniPathway" id="UPA00109">
    <property type="reaction ID" value="UER00185"/>
</dbReference>
<dbReference type="EMBL" id="RQTK01000073">
    <property type="protein sequence ID" value="RUS88790.1"/>
    <property type="molecule type" value="Genomic_DNA"/>
</dbReference>
<keyword evidence="11" id="KW-0324">Glycolysis</keyword>
<evidence type="ECO:0000256" key="9">
    <source>
        <dbReference type="ARBA" id="ARBA00022840"/>
    </source>
</evidence>
<dbReference type="PANTHER" id="PTHR11406">
    <property type="entry name" value="PHOSPHOGLYCERATE KINASE"/>
    <property type="match status" value="1"/>
</dbReference>
<evidence type="ECO:0000256" key="6">
    <source>
        <dbReference type="ARBA" id="ARBA00022723"/>
    </source>
</evidence>
<dbReference type="Gene3D" id="3.40.50.1260">
    <property type="entry name" value="Phosphoglycerate kinase, N-terminal domain"/>
    <property type="match status" value="1"/>
</dbReference>
<organism evidence="15 16">
    <name type="scientific">Elysia chlorotica</name>
    <name type="common">Eastern emerald elysia</name>
    <name type="synonym">Sea slug</name>
    <dbReference type="NCBI Taxonomy" id="188477"/>
    <lineage>
        <taxon>Eukaryota</taxon>
        <taxon>Metazoa</taxon>
        <taxon>Spiralia</taxon>
        <taxon>Lophotrochozoa</taxon>
        <taxon>Mollusca</taxon>
        <taxon>Gastropoda</taxon>
        <taxon>Heterobranchia</taxon>
        <taxon>Euthyneura</taxon>
        <taxon>Panpulmonata</taxon>
        <taxon>Sacoglossa</taxon>
        <taxon>Placobranchoidea</taxon>
        <taxon>Plakobranchidae</taxon>
        <taxon>Elysia</taxon>
    </lineage>
</organism>
<comment type="pathway">
    <text evidence="2 12">Carbohydrate degradation; glycolysis; pyruvate from D-glyceraldehyde 3-phosphate: step 2/5.</text>
</comment>
<accession>A0A433U4S5</accession>
<reference evidence="15 16" key="1">
    <citation type="submission" date="2019-01" db="EMBL/GenBank/DDBJ databases">
        <title>A draft genome assembly of the solar-powered sea slug Elysia chlorotica.</title>
        <authorList>
            <person name="Cai H."/>
            <person name="Li Q."/>
            <person name="Fang X."/>
            <person name="Li J."/>
            <person name="Curtis N.E."/>
            <person name="Altenburger A."/>
            <person name="Shibata T."/>
            <person name="Feng M."/>
            <person name="Maeda T."/>
            <person name="Schwartz J.A."/>
            <person name="Shigenobu S."/>
            <person name="Lundholm N."/>
            <person name="Nishiyama T."/>
            <person name="Yang H."/>
            <person name="Hasebe M."/>
            <person name="Li S."/>
            <person name="Pierce S.K."/>
            <person name="Wang J."/>
        </authorList>
    </citation>
    <scope>NUCLEOTIDE SEQUENCE [LARGE SCALE GENOMIC DNA]</scope>
    <source>
        <strain evidence="15">EC2010</strain>
        <tissue evidence="15">Whole organism of an adult</tissue>
    </source>
</reference>
<dbReference type="GO" id="GO:0004618">
    <property type="term" value="F:phosphoglycerate kinase activity"/>
    <property type="evidence" value="ECO:0007669"/>
    <property type="project" value="UniProtKB-EC"/>
</dbReference>
<dbReference type="InterPro" id="IPR036043">
    <property type="entry name" value="Phosphoglycerate_kinase_sf"/>
</dbReference>
<dbReference type="PANTHER" id="PTHR11406:SF0">
    <property type="entry name" value="PHOSPHOGLYCERATE KINASE"/>
    <property type="match status" value="1"/>
</dbReference>
<dbReference type="EC" id="2.7.2.3" evidence="4 12"/>